<evidence type="ECO:0000256" key="6">
    <source>
        <dbReference type="SAM" id="Coils"/>
    </source>
</evidence>
<evidence type="ECO:0000256" key="7">
    <source>
        <dbReference type="SAM" id="MobiDB-lite"/>
    </source>
</evidence>
<evidence type="ECO:0000256" key="4">
    <source>
        <dbReference type="ARBA" id="ARBA00022833"/>
    </source>
</evidence>
<dbReference type="PROSITE" id="PS50157">
    <property type="entry name" value="ZINC_FINGER_C2H2_2"/>
    <property type="match status" value="7"/>
</dbReference>
<feature type="compositionally biased region" description="Basic and acidic residues" evidence="7">
    <location>
        <begin position="320"/>
        <end position="335"/>
    </location>
</feature>
<dbReference type="Pfam" id="PF13465">
    <property type="entry name" value="zf-H2C2_2"/>
    <property type="match status" value="1"/>
</dbReference>
<dbReference type="FunFam" id="3.30.160.60:FF:000202">
    <property type="entry name" value="Zinc finger protein 574"/>
    <property type="match status" value="1"/>
</dbReference>
<feature type="domain" description="C2H2-type" evidence="8">
    <location>
        <begin position="497"/>
        <end position="524"/>
    </location>
</feature>
<name>A0A3Q2EEL3_CYPVA</name>
<dbReference type="SUPFAM" id="SSF57667">
    <property type="entry name" value="beta-beta-alpha zinc fingers"/>
    <property type="match status" value="5"/>
</dbReference>
<keyword evidence="4" id="KW-0862">Zinc</keyword>
<dbReference type="GeneTree" id="ENSGT00940000164807"/>
<dbReference type="GeneID" id="107104119"/>
<dbReference type="Pfam" id="PF13912">
    <property type="entry name" value="zf-C2H2_6"/>
    <property type="match status" value="1"/>
</dbReference>
<feature type="compositionally biased region" description="Basic residues" evidence="7">
    <location>
        <begin position="399"/>
        <end position="410"/>
    </location>
</feature>
<feature type="coiled-coil region" evidence="6">
    <location>
        <begin position="35"/>
        <end position="62"/>
    </location>
</feature>
<sequence>MFYGSSGSDPLLVPKSELLRGIITEKLSTAAREILAVVERTVADYEEEAAGLRQEIDRQRRQLELLLPRVTVVQYRGDLQSHEEAAVCEKQEEQALPQDAGMEAAEGSFLPGNQSEEEEDEEPAIISELIQTDVKDPVYQIPSRSAQSKKTRRCSSLNIDRKGPLNLRIRILEDSETEVLSNNVFKKCPIWDLQCPHGLEEAAFLDLLRSTFPQLSAGKPFDTLITDRGRKLQPLRVKTLTPEEIYRAIKSIGNSALYIRLKKEEVKTKEEGEYLGTDPPTAEPVIMKIEKTALHLSMSQQSVPDSKKIFTLSSTSQQDLKTEDGEIESDVHFISDEDEGLAGYRESNPDYEPRKQTREEKSSSNKSDFQESTKGEHACNKDSSGGNDRDTDKPERKTPKMRRKKEGWKNSKKIRSCTVCGVTYRNLGNLLKHTLNHPLNPQNICGACGKGFESEDNLKKHIRKHRKSYNCLHCDKSFFTRESLRFHILKVTGENLLECNVCSKTFPSQKRLNQHRWIHLENKPYRCDMCPQSFGLESRLRAHRKRHTSKVLFHTGETPYKCNKCERRFKSRNQLTEHMKNHSGIKDFICGVCGKGSSKHEYLKVHMRTHTGERPYKCSLCDKAFTQSPYLKKHMKTHQTEESPAIPPATEDGSFSPK</sequence>
<feature type="domain" description="C2H2-type" evidence="8">
    <location>
        <begin position="525"/>
        <end position="559"/>
    </location>
</feature>
<evidence type="ECO:0000256" key="1">
    <source>
        <dbReference type="ARBA" id="ARBA00022723"/>
    </source>
</evidence>
<dbReference type="InterPro" id="IPR013087">
    <property type="entry name" value="Znf_C2H2_type"/>
</dbReference>
<feature type="domain" description="C2H2-type" evidence="8">
    <location>
        <begin position="469"/>
        <end position="496"/>
    </location>
</feature>
<keyword evidence="2" id="KW-0677">Repeat</keyword>
<dbReference type="Gene3D" id="3.30.160.60">
    <property type="entry name" value="Classic Zinc Finger"/>
    <property type="match status" value="6"/>
</dbReference>
<dbReference type="Pfam" id="PF00096">
    <property type="entry name" value="zf-C2H2"/>
    <property type="match status" value="3"/>
</dbReference>
<dbReference type="KEGG" id="cvg:107104119"/>
<dbReference type="PANTHER" id="PTHR24379">
    <property type="entry name" value="KRAB AND ZINC FINGER DOMAIN-CONTAINING"/>
    <property type="match status" value="1"/>
</dbReference>
<dbReference type="InterPro" id="IPR036236">
    <property type="entry name" value="Znf_C2H2_sf"/>
</dbReference>
<dbReference type="GO" id="GO:0032502">
    <property type="term" value="P:developmental process"/>
    <property type="evidence" value="ECO:0007669"/>
    <property type="project" value="UniProtKB-ARBA"/>
</dbReference>
<dbReference type="GO" id="GO:0008270">
    <property type="term" value="F:zinc ion binding"/>
    <property type="evidence" value="ECO:0007669"/>
    <property type="project" value="UniProtKB-KW"/>
</dbReference>
<dbReference type="OrthoDB" id="6077919at2759"/>
<proteinExistence type="predicted"/>
<evidence type="ECO:0000256" key="2">
    <source>
        <dbReference type="ARBA" id="ARBA00022737"/>
    </source>
</evidence>
<keyword evidence="1" id="KW-0479">Metal-binding</keyword>
<feature type="region of interest" description="Disordered" evidence="7">
    <location>
        <begin position="314"/>
        <end position="410"/>
    </location>
</feature>
<evidence type="ECO:0000259" key="8">
    <source>
        <dbReference type="PROSITE" id="PS50157"/>
    </source>
</evidence>
<dbReference type="AlphaFoldDB" id="A0A3Q2EEL3"/>
<evidence type="ECO:0000313" key="9">
    <source>
        <dbReference type="Ensembl" id="ENSCVAP00000030159.1"/>
    </source>
</evidence>
<feature type="domain" description="C2H2-type" evidence="8">
    <location>
        <begin position="616"/>
        <end position="643"/>
    </location>
</feature>
<dbReference type="PANTHER" id="PTHR24379:SF121">
    <property type="entry name" value="C2H2-TYPE DOMAIN-CONTAINING PROTEIN"/>
    <property type="match status" value="1"/>
</dbReference>
<feature type="region of interest" description="Disordered" evidence="7">
    <location>
        <begin position="634"/>
        <end position="658"/>
    </location>
</feature>
<keyword evidence="3 5" id="KW-0863">Zinc-finger</keyword>
<dbReference type="FunFam" id="3.30.160.60:FF:000690">
    <property type="entry name" value="Zinc finger protein 354C"/>
    <property type="match status" value="1"/>
</dbReference>
<feature type="compositionally biased region" description="Basic and acidic residues" evidence="7">
    <location>
        <begin position="387"/>
        <end position="398"/>
    </location>
</feature>
<keyword evidence="6" id="KW-0175">Coiled coil</keyword>
<reference evidence="9" key="1">
    <citation type="submission" date="2025-08" db="UniProtKB">
        <authorList>
            <consortium name="Ensembl"/>
        </authorList>
    </citation>
    <scope>IDENTIFICATION</scope>
</reference>
<feature type="domain" description="C2H2-type" evidence="8">
    <location>
        <begin position="588"/>
        <end position="615"/>
    </location>
</feature>
<dbReference type="RefSeq" id="XP_015259524.1">
    <property type="nucleotide sequence ID" value="XM_015404038.1"/>
</dbReference>
<dbReference type="SMART" id="SM00355">
    <property type="entry name" value="ZnF_C2H2"/>
    <property type="match status" value="8"/>
</dbReference>
<evidence type="ECO:0000256" key="5">
    <source>
        <dbReference type="PROSITE-ProRule" id="PRU00042"/>
    </source>
</evidence>
<evidence type="ECO:0000313" key="10">
    <source>
        <dbReference type="Proteomes" id="UP000265020"/>
    </source>
</evidence>
<organism evidence="9 10">
    <name type="scientific">Cyprinodon variegatus</name>
    <name type="common">Sheepshead minnow</name>
    <dbReference type="NCBI Taxonomy" id="28743"/>
    <lineage>
        <taxon>Eukaryota</taxon>
        <taxon>Metazoa</taxon>
        <taxon>Chordata</taxon>
        <taxon>Craniata</taxon>
        <taxon>Vertebrata</taxon>
        <taxon>Euteleostomi</taxon>
        <taxon>Actinopterygii</taxon>
        <taxon>Neopterygii</taxon>
        <taxon>Teleostei</taxon>
        <taxon>Neoteleostei</taxon>
        <taxon>Acanthomorphata</taxon>
        <taxon>Ovalentaria</taxon>
        <taxon>Atherinomorphae</taxon>
        <taxon>Cyprinodontiformes</taxon>
        <taxon>Cyprinodontidae</taxon>
        <taxon>Cyprinodon</taxon>
    </lineage>
</organism>
<dbReference type="OMA" id="GSSKHEY"/>
<dbReference type="Proteomes" id="UP000265020">
    <property type="component" value="Unassembled WGS sequence"/>
</dbReference>
<feature type="compositionally biased region" description="Basic and acidic residues" evidence="7">
    <location>
        <begin position="347"/>
        <end position="380"/>
    </location>
</feature>
<dbReference type="FunFam" id="3.30.160.60:FF:000446">
    <property type="entry name" value="Zinc finger protein"/>
    <property type="match status" value="1"/>
</dbReference>
<evidence type="ECO:0000256" key="3">
    <source>
        <dbReference type="ARBA" id="ARBA00022771"/>
    </source>
</evidence>
<keyword evidence="10" id="KW-1185">Reference proteome</keyword>
<feature type="domain" description="C2H2-type" evidence="8">
    <location>
        <begin position="560"/>
        <end position="587"/>
    </location>
</feature>
<feature type="domain" description="C2H2-type" evidence="8">
    <location>
        <begin position="443"/>
        <end position="470"/>
    </location>
</feature>
<dbReference type="PROSITE" id="PS00028">
    <property type="entry name" value="ZINC_FINGER_C2H2_1"/>
    <property type="match status" value="5"/>
</dbReference>
<accession>A0A3Q2EEL3</accession>
<reference evidence="9" key="2">
    <citation type="submission" date="2025-09" db="UniProtKB">
        <authorList>
            <consortium name="Ensembl"/>
        </authorList>
    </citation>
    <scope>IDENTIFICATION</scope>
</reference>
<protein>
    <submittedName>
        <fullName evidence="9">Zinc finger protein 37-like</fullName>
    </submittedName>
</protein>
<dbReference type="Ensembl" id="ENSCVAT00000031617.1">
    <property type="protein sequence ID" value="ENSCVAP00000030159.1"/>
    <property type="gene ID" value="ENSCVAG00000018494.1"/>
</dbReference>